<dbReference type="Proteomes" id="UP001150942">
    <property type="component" value="Unassembled WGS sequence"/>
</dbReference>
<sequence length="86" mass="10438">MYAARNNFAIYQQKIDERFFGPTKSDDDEYCDNWKQRLHLLKPEEQGFMEKHVNLKLKEMEAGQILAWDPDEHTLEYMRHMAKMNE</sequence>
<accession>A0A9W9IXQ9</accession>
<name>A0A9W9IXQ9_9EURO</name>
<comment type="caution">
    <text evidence="1">The sequence shown here is derived from an EMBL/GenBank/DDBJ whole genome shotgun (WGS) entry which is preliminary data.</text>
</comment>
<dbReference type="OrthoDB" id="5412996at2759"/>
<protein>
    <submittedName>
        <fullName evidence="1">Uncharacterized protein</fullName>
    </submittedName>
</protein>
<reference evidence="1" key="1">
    <citation type="submission" date="2022-11" db="EMBL/GenBank/DDBJ databases">
        <authorList>
            <person name="Petersen C."/>
        </authorList>
    </citation>
    <scope>NUCLEOTIDE SEQUENCE</scope>
    <source>
        <strain evidence="1">IBT 20477</strain>
    </source>
</reference>
<dbReference type="AlphaFoldDB" id="A0A9W9IXQ9"/>
<reference evidence="1" key="2">
    <citation type="journal article" date="2023" name="IMA Fungus">
        <title>Comparative genomic study of the Penicillium genus elucidates a diverse pangenome and 15 lateral gene transfer events.</title>
        <authorList>
            <person name="Petersen C."/>
            <person name="Sorensen T."/>
            <person name="Nielsen M.R."/>
            <person name="Sondergaard T.E."/>
            <person name="Sorensen J.L."/>
            <person name="Fitzpatrick D.A."/>
            <person name="Frisvad J.C."/>
            <person name="Nielsen K.L."/>
        </authorList>
    </citation>
    <scope>NUCLEOTIDE SEQUENCE</scope>
    <source>
        <strain evidence="1">IBT 20477</strain>
    </source>
</reference>
<gene>
    <name evidence="1" type="ORF">N7449_011007</name>
</gene>
<organism evidence="1 2">
    <name type="scientific">Penicillium cf. viridicatum</name>
    <dbReference type="NCBI Taxonomy" id="2972119"/>
    <lineage>
        <taxon>Eukaryota</taxon>
        <taxon>Fungi</taxon>
        <taxon>Dikarya</taxon>
        <taxon>Ascomycota</taxon>
        <taxon>Pezizomycotina</taxon>
        <taxon>Eurotiomycetes</taxon>
        <taxon>Eurotiomycetidae</taxon>
        <taxon>Eurotiales</taxon>
        <taxon>Aspergillaceae</taxon>
        <taxon>Penicillium</taxon>
    </lineage>
</organism>
<proteinExistence type="predicted"/>
<evidence type="ECO:0000313" key="1">
    <source>
        <dbReference type="EMBL" id="KAJ5186243.1"/>
    </source>
</evidence>
<keyword evidence="2" id="KW-1185">Reference proteome</keyword>
<dbReference type="EMBL" id="JAPQKQ010000008">
    <property type="protein sequence ID" value="KAJ5186243.1"/>
    <property type="molecule type" value="Genomic_DNA"/>
</dbReference>
<evidence type="ECO:0000313" key="2">
    <source>
        <dbReference type="Proteomes" id="UP001150942"/>
    </source>
</evidence>